<keyword evidence="2 4" id="KW-0863">Zinc-finger</keyword>
<evidence type="ECO:0000256" key="1">
    <source>
        <dbReference type="ARBA" id="ARBA00022723"/>
    </source>
</evidence>
<evidence type="ECO:0000259" key="6">
    <source>
        <dbReference type="PROSITE" id="PS50178"/>
    </source>
</evidence>
<evidence type="ECO:0000256" key="4">
    <source>
        <dbReference type="PROSITE-ProRule" id="PRU00091"/>
    </source>
</evidence>
<dbReference type="Pfam" id="PF01363">
    <property type="entry name" value="FYVE"/>
    <property type="match status" value="1"/>
</dbReference>
<dbReference type="InterPro" id="IPR023393">
    <property type="entry name" value="START-like_dom_sf"/>
</dbReference>
<dbReference type="InterPro" id="IPR000306">
    <property type="entry name" value="Znf_FYVE"/>
</dbReference>
<proteinExistence type="predicted"/>
<evidence type="ECO:0000256" key="3">
    <source>
        <dbReference type="ARBA" id="ARBA00022833"/>
    </source>
</evidence>
<dbReference type="AlphaFoldDB" id="A0A485LNF5"/>
<organism evidence="8 9">
    <name type="scientific">Aphanomyces stellatus</name>
    <dbReference type="NCBI Taxonomy" id="120398"/>
    <lineage>
        <taxon>Eukaryota</taxon>
        <taxon>Sar</taxon>
        <taxon>Stramenopiles</taxon>
        <taxon>Oomycota</taxon>
        <taxon>Saprolegniomycetes</taxon>
        <taxon>Saprolegniales</taxon>
        <taxon>Verrucalvaceae</taxon>
        <taxon>Aphanomyces</taxon>
    </lineage>
</organism>
<dbReference type="PROSITE" id="PS50178">
    <property type="entry name" value="ZF_FYVE"/>
    <property type="match status" value="1"/>
</dbReference>
<keyword evidence="3" id="KW-0862">Zinc</keyword>
<dbReference type="PANTHER" id="PTHR13510:SF44">
    <property type="entry name" value="RABENOSYN-5"/>
    <property type="match status" value="1"/>
</dbReference>
<feature type="region of interest" description="Disordered" evidence="5">
    <location>
        <begin position="448"/>
        <end position="467"/>
    </location>
</feature>
<evidence type="ECO:0000313" key="7">
    <source>
        <dbReference type="EMBL" id="KAF0684371.1"/>
    </source>
</evidence>
<keyword evidence="9" id="KW-1185">Reference proteome</keyword>
<dbReference type="SMART" id="SM00064">
    <property type="entry name" value="FYVE"/>
    <property type="match status" value="1"/>
</dbReference>
<reference evidence="8 9" key="1">
    <citation type="submission" date="2019-03" db="EMBL/GenBank/DDBJ databases">
        <authorList>
            <person name="Gaulin E."/>
            <person name="Dumas B."/>
        </authorList>
    </citation>
    <scope>NUCLEOTIDE SEQUENCE [LARGE SCALE GENOMIC DNA]</scope>
    <source>
        <strain evidence="8">CBS 568.67</strain>
    </source>
</reference>
<feature type="domain" description="FYVE-type" evidence="6">
    <location>
        <begin position="266"/>
        <end position="326"/>
    </location>
</feature>
<keyword evidence="1" id="KW-0479">Metal-binding</keyword>
<evidence type="ECO:0000313" key="8">
    <source>
        <dbReference type="EMBL" id="VFU00291.1"/>
    </source>
</evidence>
<dbReference type="GO" id="GO:0008270">
    <property type="term" value="F:zinc ion binding"/>
    <property type="evidence" value="ECO:0007669"/>
    <property type="project" value="UniProtKB-KW"/>
</dbReference>
<dbReference type="OrthoDB" id="78493at2759"/>
<dbReference type="SUPFAM" id="SSF57903">
    <property type="entry name" value="FYVE/PHD zinc finger"/>
    <property type="match status" value="1"/>
</dbReference>
<dbReference type="InterPro" id="IPR017455">
    <property type="entry name" value="Znf_FYVE-rel"/>
</dbReference>
<dbReference type="InterPro" id="IPR052727">
    <property type="entry name" value="Rab4/Rab5_effector"/>
</dbReference>
<evidence type="ECO:0000256" key="2">
    <source>
        <dbReference type="ARBA" id="ARBA00022771"/>
    </source>
</evidence>
<dbReference type="EMBL" id="CAADRA010007317">
    <property type="protein sequence ID" value="VFU00291.1"/>
    <property type="molecule type" value="Genomic_DNA"/>
</dbReference>
<feature type="compositionally biased region" description="Polar residues" evidence="5">
    <location>
        <begin position="450"/>
        <end position="463"/>
    </location>
</feature>
<evidence type="ECO:0000313" key="9">
    <source>
        <dbReference type="Proteomes" id="UP000332933"/>
    </source>
</evidence>
<dbReference type="Gene3D" id="3.30.530.20">
    <property type="match status" value="1"/>
</dbReference>
<dbReference type="Proteomes" id="UP000332933">
    <property type="component" value="Unassembled WGS sequence"/>
</dbReference>
<dbReference type="InterPro" id="IPR011011">
    <property type="entry name" value="Znf_FYVE_PHD"/>
</dbReference>
<accession>A0A485LNF5</accession>
<reference evidence="7" key="2">
    <citation type="submission" date="2019-06" db="EMBL/GenBank/DDBJ databases">
        <title>Genomics analysis of Aphanomyces spp. identifies a new class of oomycete effector associated with host adaptation.</title>
        <authorList>
            <person name="Gaulin E."/>
        </authorList>
    </citation>
    <scope>NUCLEOTIDE SEQUENCE</scope>
    <source>
        <strain evidence="7">CBS 578.67</strain>
    </source>
</reference>
<dbReference type="InterPro" id="IPR013083">
    <property type="entry name" value="Znf_RING/FYVE/PHD"/>
</dbReference>
<name>A0A485LNF5_9STRA</name>
<protein>
    <submittedName>
        <fullName evidence="8">Aste57867_23646 protein</fullName>
    </submittedName>
</protein>
<evidence type="ECO:0000256" key="5">
    <source>
        <dbReference type="SAM" id="MobiDB-lite"/>
    </source>
</evidence>
<gene>
    <name evidence="8" type="primary">Aste57867_23646</name>
    <name evidence="7" type="ORF">As57867_023574</name>
    <name evidence="8" type="ORF">ASTE57867_23646</name>
</gene>
<sequence length="510" mass="56667">MPALKVPVSPDFFHCPPLSAEDVQHFQAIGAQAAYDLVDYTRLVGGPIDWTFHTTDDKVKLFRSRQDNVLMFCAHTEIEATLEEIIPHFLTVDTDGVRGSAFAFFPDIIDMVRLYNIELPSVGRPHRFLGINWCLLSTPMMVKHRDLCYLELQEEVLIGGKRAWIRALTHVDVAACPELPSSYGIVRGKMIHSGFIYMECDRPGILQVFELEHVMPNGRIRGAIGDFLVTKSAESQCHSLNALQHKVRAAQLSQLQFLPDHVVVPYAARTSCVVCLKKFGAFQRRDNCRRCGEVVCRQPCSATWSLVASGLRVRVRLCEPCSAGNTLRPNGLFERRVISRTNASDVVPGSSWPMYDSSSSSVMDGGDGYLHECMEPPCVYYNHEDDIQLMEPSFNQGCEYQNEQPPMQYAVEGLNTIRTGWITQQLLLDHPTSPTTVSETAKTIAHTKKQNTPVTASSSSSPFDQEVAEPACAPGTVTKMDLPFGMFAVTCTKEGKLTPPLLATILALPK</sequence>
<dbReference type="PANTHER" id="PTHR13510">
    <property type="entry name" value="FYVE-FINGER-CONTAINING RAB5 EFFECTOR PROTEIN RABENOSYN-5-RELATED"/>
    <property type="match status" value="1"/>
</dbReference>
<dbReference type="SUPFAM" id="SSF55961">
    <property type="entry name" value="Bet v1-like"/>
    <property type="match status" value="1"/>
</dbReference>
<dbReference type="EMBL" id="VJMH01007291">
    <property type="protein sequence ID" value="KAF0684371.1"/>
    <property type="molecule type" value="Genomic_DNA"/>
</dbReference>
<dbReference type="Gene3D" id="3.30.40.10">
    <property type="entry name" value="Zinc/RING finger domain, C3HC4 (zinc finger)"/>
    <property type="match status" value="1"/>
</dbReference>